<dbReference type="InterPro" id="IPR002523">
    <property type="entry name" value="MgTranspt_CorA/ZnTranspt_ZntB"/>
</dbReference>
<keyword evidence="3 5" id="KW-1133">Transmembrane helix</keyword>
<evidence type="ECO:0000256" key="3">
    <source>
        <dbReference type="ARBA" id="ARBA00022989"/>
    </source>
</evidence>
<reference evidence="6 7" key="1">
    <citation type="submission" date="2019-10" db="EMBL/GenBank/DDBJ databases">
        <authorList>
            <person name="Palmer J.M."/>
        </authorList>
    </citation>
    <scope>NUCLEOTIDE SEQUENCE [LARGE SCALE GENOMIC DNA]</scope>
    <source>
        <strain evidence="6 7">TWF730</strain>
    </source>
</reference>
<accession>A0AAV9UCW5</accession>
<evidence type="ECO:0000256" key="4">
    <source>
        <dbReference type="ARBA" id="ARBA00023136"/>
    </source>
</evidence>
<dbReference type="AlphaFoldDB" id="A0AAV9UCW5"/>
<organism evidence="6 7">
    <name type="scientific">Orbilia blumenaviensis</name>
    <dbReference type="NCBI Taxonomy" id="1796055"/>
    <lineage>
        <taxon>Eukaryota</taxon>
        <taxon>Fungi</taxon>
        <taxon>Dikarya</taxon>
        <taxon>Ascomycota</taxon>
        <taxon>Pezizomycotina</taxon>
        <taxon>Orbiliomycetes</taxon>
        <taxon>Orbiliales</taxon>
        <taxon>Orbiliaceae</taxon>
        <taxon>Orbilia</taxon>
    </lineage>
</organism>
<evidence type="ECO:0000256" key="5">
    <source>
        <dbReference type="SAM" id="Phobius"/>
    </source>
</evidence>
<dbReference type="GO" id="GO:0046873">
    <property type="term" value="F:metal ion transmembrane transporter activity"/>
    <property type="evidence" value="ECO:0007669"/>
    <property type="project" value="InterPro"/>
</dbReference>
<dbReference type="Gene3D" id="1.20.58.340">
    <property type="entry name" value="Magnesium transport protein CorA, transmembrane region"/>
    <property type="match status" value="1"/>
</dbReference>
<proteinExistence type="predicted"/>
<dbReference type="Pfam" id="PF01544">
    <property type="entry name" value="CorA"/>
    <property type="match status" value="1"/>
</dbReference>
<keyword evidence="7" id="KW-1185">Reference proteome</keyword>
<evidence type="ECO:0000256" key="2">
    <source>
        <dbReference type="ARBA" id="ARBA00022692"/>
    </source>
</evidence>
<feature type="transmembrane region" description="Helical" evidence="5">
    <location>
        <begin position="213"/>
        <end position="236"/>
    </location>
</feature>
<evidence type="ECO:0000313" key="7">
    <source>
        <dbReference type="Proteomes" id="UP001373714"/>
    </source>
</evidence>
<name>A0AAV9UCW5_9PEZI</name>
<evidence type="ECO:0000256" key="1">
    <source>
        <dbReference type="ARBA" id="ARBA00004141"/>
    </source>
</evidence>
<gene>
    <name evidence="6" type="ORF">TWF730_001832</name>
</gene>
<dbReference type="EMBL" id="JAVHNS010000011">
    <property type="protein sequence ID" value="KAK6340059.1"/>
    <property type="molecule type" value="Genomic_DNA"/>
</dbReference>
<sequence>MAQELERLLADDTKPYGAAGSLSVIPKFLSVLVRLSSEFLEDAESHLQLLTDEILSNTPEKPTVEFQMNVTKTIHKLLTLWAEVRRRTTVVLNLMKRLLSSRFVKTNFSHPDNRIDGFLEGSFQELQLELQDHLGKIDILVEKTKALNSLVFNLANLYNSHAAIEEAKAANTAATSVHRITSLSFVYLPITLAATIYGVNLSPNTGDEGQNGIWVFIVVSIGLLLVTLPVLCVWIWNSWTIEWCMNLAKREKTVANRDQVKKHAVRESEL</sequence>
<dbReference type="SUPFAM" id="SSF144083">
    <property type="entry name" value="Magnesium transport protein CorA, transmembrane region"/>
    <property type="match status" value="1"/>
</dbReference>
<keyword evidence="2 5" id="KW-0812">Transmembrane</keyword>
<comment type="subcellular location">
    <subcellularLocation>
        <location evidence="1">Membrane</location>
        <topology evidence="1">Multi-pass membrane protein</topology>
    </subcellularLocation>
</comment>
<dbReference type="InterPro" id="IPR045863">
    <property type="entry name" value="CorA_TM1_TM2"/>
</dbReference>
<evidence type="ECO:0000313" key="6">
    <source>
        <dbReference type="EMBL" id="KAK6340059.1"/>
    </source>
</evidence>
<keyword evidence="4 5" id="KW-0472">Membrane</keyword>
<feature type="transmembrane region" description="Helical" evidence="5">
    <location>
        <begin position="183"/>
        <end position="201"/>
    </location>
</feature>
<dbReference type="GO" id="GO:0016020">
    <property type="term" value="C:membrane"/>
    <property type="evidence" value="ECO:0007669"/>
    <property type="project" value="UniProtKB-SubCell"/>
</dbReference>
<comment type="caution">
    <text evidence="6">The sequence shown here is derived from an EMBL/GenBank/DDBJ whole genome shotgun (WGS) entry which is preliminary data.</text>
</comment>
<dbReference type="Proteomes" id="UP001373714">
    <property type="component" value="Unassembled WGS sequence"/>
</dbReference>
<protein>
    <submittedName>
        <fullName evidence="6">Uncharacterized protein</fullName>
    </submittedName>
</protein>